<dbReference type="InterPro" id="IPR002637">
    <property type="entry name" value="RdgB/HAM1"/>
</dbReference>
<keyword evidence="1" id="KW-1185">Reference proteome</keyword>
<dbReference type="AlphaFoldDB" id="A0A914PMK1"/>
<dbReference type="Proteomes" id="UP000887578">
    <property type="component" value="Unplaced"/>
</dbReference>
<reference evidence="2" key="1">
    <citation type="submission" date="2022-11" db="UniProtKB">
        <authorList>
            <consortium name="WormBaseParasite"/>
        </authorList>
    </citation>
    <scope>IDENTIFICATION</scope>
</reference>
<accession>A0A914PMK1</accession>
<evidence type="ECO:0000313" key="1">
    <source>
        <dbReference type="Proteomes" id="UP000887578"/>
    </source>
</evidence>
<protein>
    <submittedName>
        <fullName evidence="2">Uncharacterized protein</fullName>
    </submittedName>
</protein>
<dbReference type="WBParaSite" id="PDA_v2.g19717.t1">
    <property type="protein sequence ID" value="PDA_v2.g19717.t1"/>
    <property type="gene ID" value="PDA_v2.g19717"/>
</dbReference>
<dbReference type="GO" id="GO:0009143">
    <property type="term" value="P:nucleoside triphosphate catabolic process"/>
    <property type="evidence" value="ECO:0007669"/>
    <property type="project" value="InterPro"/>
</dbReference>
<dbReference type="Gene3D" id="3.90.950.10">
    <property type="match status" value="1"/>
</dbReference>
<name>A0A914PMK1_9BILA</name>
<dbReference type="Pfam" id="PF01725">
    <property type="entry name" value="Ham1p_like"/>
    <property type="match status" value="1"/>
</dbReference>
<organism evidence="1 2">
    <name type="scientific">Panagrolaimus davidi</name>
    <dbReference type="NCBI Taxonomy" id="227884"/>
    <lineage>
        <taxon>Eukaryota</taxon>
        <taxon>Metazoa</taxon>
        <taxon>Ecdysozoa</taxon>
        <taxon>Nematoda</taxon>
        <taxon>Chromadorea</taxon>
        <taxon>Rhabditida</taxon>
        <taxon>Tylenchina</taxon>
        <taxon>Panagrolaimomorpha</taxon>
        <taxon>Panagrolaimoidea</taxon>
        <taxon>Panagrolaimidae</taxon>
        <taxon>Panagrolaimus</taxon>
    </lineage>
</organism>
<proteinExistence type="predicted"/>
<evidence type="ECO:0000313" key="2">
    <source>
        <dbReference type="WBParaSite" id="PDA_v2.g19717.t1"/>
    </source>
</evidence>
<dbReference type="InterPro" id="IPR029001">
    <property type="entry name" value="ITPase-like_fam"/>
</dbReference>
<sequence>MNNASDITSGMNSVTFVSGNADKRKDAIAILSPHANIKLVDYDLKEIQGDEKEIAKEKLDLAMKIFENEIIIVEDTSAPLHISKHIFLPFVLWSM</sequence>
<dbReference type="SUPFAM" id="SSF52972">
    <property type="entry name" value="ITPase-like"/>
    <property type="match status" value="1"/>
</dbReference>
<dbReference type="GO" id="GO:0047429">
    <property type="term" value="F:nucleoside triphosphate diphosphatase activity"/>
    <property type="evidence" value="ECO:0007669"/>
    <property type="project" value="InterPro"/>
</dbReference>